<evidence type="ECO:0000313" key="1">
    <source>
        <dbReference type="EMBL" id="KZV57236.1"/>
    </source>
</evidence>
<name>A0A2Z7DEI3_9LAMI</name>
<dbReference type="Proteomes" id="UP000250235">
    <property type="component" value="Unassembled WGS sequence"/>
</dbReference>
<evidence type="ECO:0000313" key="2">
    <source>
        <dbReference type="Proteomes" id="UP000250235"/>
    </source>
</evidence>
<evidence type="ECO:0008006" key="3">
    <source>
        <dbReference type="Google" id="ProtNLM"/>
    </source>
</evidence>
<organism evidence="1 2">
    <name type="scientific">Dorcoceras hygrometricum</name>
    <dbReference type="NCBI Taxonomy" id="472368"/>
    <lineage>
        <taxon>Eukaryota</taxon>
        <taxon>Viridiplantae</taxon>
        <taxon>Streptophyta</taxon>
        <taxon>Embryophyta</taxon>
        <taxon>Tracheophyta</taxon>
        <taxon>Spermatophyta</taxon>
        <taxon>Magnoliopsida</taxon>
        <taxon>eudicotyledons</taxon>
        <taxon>Gunneridae</taxon>
        <taxon>Pentapetalae</taxon>
        <taxon>asterids</taxon>
        <taxon>lamiids</taxon>
        <taxon>Lamiales</taxon>
        <taxon>Gesneriaceae</taxon>
        <taxon>Didymocarpoideae</taxon>
        <taxon>Trichosporeae</taxon>
        <taxon>Loxocarpinae</taxon>
        <taxon>Dorcoceras</taxon>
    </lineage>
</organism>
<protein>
    <recommendedName>
        <fullName evidence="3">Retrotransposon gag domain-containing protein</fullName>
    </recommendedName>
</protein>
<proteinExistence type="predicted"/>
<keyword evidence="2" id="KW-1185">Reference proteome</keyword>
<dbReference type="AlphaFoldDB" id="A0A2Z7DEI3"/>
<reference evidence="1 2" key="1">
    <citation type="journal article" date="2015" name="Proc. Natl. Acad. Sci. U.S.A.">
        <title>The resurrection genome of Boea hygrometrica: A blueprint for survival of dehydration.</title>
        <authorList>
            <person name="Xiao L."/>
            <person name="Yang G."/>
            <person name="Zhang L."/>
            <person name="Yang X."/>
            <person name="Zhao S."/>
            <person name="Ji Z."/>
            <person name="Zhou Q."/>
            <person name="Hu M."/>
            <person name="Wang Y."/>
            <person name="Chen M."/>
            <person name="Xu Y."/>
            <person name="Jin H."/>
            <person name="Xiao X."/>
            <person name="Hu G."/>
            <person name="Bao F."/>
            <person name="Hu Y."/>
            <person name="Wan P."/>
            <person name="Li L."/>
            <person name="Deng X."/>
            <person name="Kuang T."/>
            <person name="Xiang C."/>
            <person name="Zhu J.K."/>
            <person name="Oliver M.J."/>
            <person name="He Y."/>
        </authorList>
    </citation>
    <scope>NUCLEOTIDE SEQUENCE [LARGE SCALE GENOMIC DNA]</scope>
    <source>
        <strain evidence="2">cv. XS01</strain>
    </source>
</reference>
<dbReference type="OrthoDB" id="913391at2759"/>
<gene>
    <name evidence="1" type="ORF">F511_03480</name>
</gene>
<sequence>MTVREYASKFSALLAYVPHVAGRETAKSTRFVEGLNEELYQSVLTSKPKMYAEAVDSSINIEEGMRSCRTRRAQVAQAVQSGRFVGQGLSRLRVPSLAISPSSSRWLSSPAAKGFDPAVSNSRNSLVLALLVLVV</sequence>
<dbReference type="EMBL" id="KQ987390">
    <property type="protein sequence ID" value="KZV57236.1"/>
    <property type="molecule type" value="Genomic_DNA"/>
</dbReference>
<accession>A0A2Z7DEI3</accession>